<dbReference type="Gene3D" id="3.30.70.100">
    <property type="match status" value="1"/>
</dbReference>
<sequence>MSVTSLYNSKDFFLVSLPQNVEPANGSNATSFFESDLYNGICYTANFQLPIFKIGSLDELVTESEELARIDNSTEQIVGKIIELSQSTEESKSHKTLSIDHQSLPEFLTNFKWDAKKFKLDKSIQELINDINSDTVQLDTYLKATAQSYSTAKQQLQQSERKKNGDLSVKSLYNVVGKDDFITDSEYLTTALVVVPLSQRKQFLNHYETLCENVVPRSATSLAEDSEYVLFNVHLFKKSLHKFQQACRENKYIPRDFSYSEDLVETSKKEYEDSVRVEHQLKQSLSRLIKYSYSDCFINWIHIKCLRVFVESVLRYGLPPVFNTKIIAVPSKFKSKCKNDLVENFGYLGGNAFAKDLKTGKIKTDDTSLHEYASLVDTQYEPFVLYSIEL</sequence>
<comment type="subunit">
    <text evidence="6">V-ATPase is a heteromultimeric enzyme composed of a peripheral catalytic V1 complex (components A to H) attached to an integral membrane V0 proton pore complex.</text>
</comment>
<dbReference type="AlphaFoldDB" id="A0A1E5R3P3"/>
<comment type="caution">
    <text evidence="7">The sequence shown here is derived from an EMBL/GenBank/DDBJ whole genome shotgun (WGS) entry which is preliminary data.</text>
</comment>
<keyword evidence="2 6" id="KW-0813">Transport</keyword>
<gene>
    <name evidence="7" type="ORF">AWRI3578_g4121</name>
</gene>
<proteinExistence type="inferred from homology"/>
<dbReference type="Gene3D" id="3.30.70.1180">
    <property type="entry name" value="Vacuolar atp synthase subunit c, domain 1"/>
    <property type="match status" value="1"/>
</dbReference>
<evidence type="ECO:0000256" key="2">
    <source>
        <dbReference type="ARBA" id="ARBA00022448"/>
    </source>
</evidence>
<accession>A0A1E5R3P3</accession>
<dbReference type="GO" id="GO:0000221">
    <property type="term" value="C:vacuolar proton-transporting V-type ATPase, V1 domain"/>
    <property type="evidence" value="ECO:0007669"/>
    <property type="project" value="TreeGrafter"/>
</dbReference>
<evidence type="ECO:0000256" key="1">
    <source>
        <dbReference type="ARBA" id="ARBA00006138"/>
    </source>
</evidence>
<dbReference type="Gene3D" id="1.20.1460.10">
    <property type="entry name" value="subunit c (vma5p) of the yeast v-atpase, domain 2"/>
    <property type="match status" value="1"/>
</dbReference>
<evidence type="ECO:0000256" key="3">
    <source>
        <dbReference type="ARBA" id="ARBA00022781"/>
    </source>
</evidence>
<dbReference type="SUPFAM" id="SSF118203">
    <property type="entry name" value="Vacuolar ATP synthase subunit C"/>
    <property type="match status" value="1"/>
</dbReference>
<comment type="function">
    <text evidence="6">Subunit of the V1 complex of vacuolar(H+)-ATPase (V-ATPase), a multisubunit enzyme composed of a peripheral complex (V1) that hydrolyzes ATP and a membrane integral complex (V0) that translocates protons. V-ATPase is responsible for acidifying and maintaining the pH of intracellular compartments and in some cell types, is targeted to the plasma membrane, where it is responsible for acidifying the extracellular environment. Subunit C is necessary for the assembly of the catalytic sector of the enzyme and is likely to have a specific function in its catalytic activity.</text>
</comment>
<dbReference type="GO" id="GO:0046961">
    <property type="term" value="F:proton-transporting ATPase activity, rotational mechanism"/>
    <property type="evidence" value="ECO:0007669"/>
    <property type="project" value="InterPro"/>
</dbReference>
<dbReference type="PANTHER" id="PTHR10137">
    <property type="entry name" value="V-TYPE PROTON ATPASE SUBUNIT C"/>
    <property type="match status" value="1"/>
</dbReference>
<comment type="function">
    <text evidence="5">Subunit of the V1 complex of vacuolar(H+)-ATPase (V-ATPase), a multisubunit enzyme composed of a peripheral complex (V1) that hydrolyzes ATP and a membrane integral complex (V0) that translocates protons. V-ATPase is responsible for acidifying and maintaining the pH of intracellular compartments. Subunit C is necessary for the assembly of the catalytic sector of the enzyme and is likely to have a specific function in its catalytic activity. Reversibly leaves the enzyme after glucose depletion, causing the catalytic subcomplex V1 to detach from the V0 section.</text>
</comment>
<dbReference type="Proteomes" id="UP000095605">
    <property type="component" value="Unassembled WGS sequence"/>
</dbReference>
<protein>
    <recommendedName>
        <fullName evidence="6">V-type proton ATPase subunit C</fullName>
    </recommendedName>
</protein>
<feature type="unsure residue" description="D or N" evidence="7">
    <location>
        <position position="365"/>
    </location>
</feature>
<reference evidence="8" key="1">
    <citation type="journal article" date="2016" name="Genome Announc.">
        <title>Genome sequences of three species of Hanseniaspora isolated from spontaneous wine fermentations.</title>
        <authorList>
            <person name="Sternes P.R."/>
            <person name="Lee D."/>
            <person name="Kutyna D.R."/>
            <person name="Borneman A.R."/>
        </authorList>
    </citation>
    <scope>NUCLEOTIDE SEQUENCE [LARGE SCALE GENOMIC DNA]</scope>
    <source>
        <strain evidence="8">AWRI3578</strain>
    </source>
</reference>
<dbReference type="InterPro" id="IPR036132">
    <property type="entry name" value="Vac_ATP_synth_c_sf"/>
</dbReference>
<keyword evidence="3 6" id="KW-0375">Hydrogen ion transport</keyword>
<dbReference type="InterPro" id="IPR004907">
    <property type="entry name" value="ATPase_V1-cplx_csu"/>
</dbReference>
<comment type="similarity">
    <text evidence="1 6">Belongs to the V-ATPase C subunit family.</text>
</comment>
<dbReference type="EMBL" id="LPNL01000009">
    <property type="protein sequence ID" value="OEJ81519.1"/>
    <property type="molecule type" value="Genomic_DNA"/>
</dbReference>
<dbReference type="CDD" id="cd14785">
    <property type="entry name" value="V-ATPase_C"/>
    <property type="match status" value="1"/>
</dbReference>
<evidence type="ECO:0000313" key="7">
    <source>
        <dbReference type="EMBL" id="OEJ81519.1"/>
    </source>
</evidence>
<dbReference type="Pfam" id="PF03223">
    <property type="entry name" value="V-ATPase_C"/>
    <property type="match status" value="1"/>
</dbReference>
<dbReference type="FunFam" id="3.30.70.100:FF:000002">
    <property type="entry name" value="V-type proton ATPase subunit C"/>
    <property type="match status" value="1"/>
</dbReference>
<evidence type="ECO:0000256" key="4">
    <source>
        <dbReference type="ARBA" id="ARBA00023065"/>
    </source>
</evidence>
<keyword evidence="4 6" id="KW-0406">Ion transport</keyword>
<name>A0A1E5R3P3_9ASCO</name>
<dbReference type="OrthoDB" id="6605928at2759"/>
<evidence type="ECO:0000256" key="6">
    <source>
        <dbReference type="RuleBase" id="RU364010"/>
    </source>
</evidence>
<dbReference type="PANTHER" id="PTHR10137:SF0">
    <property type="entry name" value="V-TYPE PROTON ATPASE SUBUNIT C"/>
    <property type="match status" value="1"/>
</dbReference>
<evidence type="ECO:0000313" key="8">
    <source>
        <dbReference type="Proteomes" id="UP000095605"/>
    </source>
</evidence>
<keyword evidence="8" id="KW-1185">Reference proteome</keyword>
<evidence type="ECO:0000256" key="5">
    <source>
        <dbReference type="ARBA" id="ARBA00053565"/>
    </source>
</evidence>
<organism evidence="7 8">
    <name type="scientific">Hanseniaspora opuntiae</name>
    <dbReference type="NCBI Taxonomy" id="211096"/>
    <lineage>
        <taxon>Eukaryota</taxon>
        <taxon>Fungi</taxon>
        <taxon>Dikarya</taxon>
        <taxon>Ascomycota</taxon>
        <taxon>Saccharomycotina</taxon>
        <taxon>Saccharomycetes</taxon>
        <taxon>Saccharomycodales</taxon>
        <taxon>Saccharomycodaceae</taxon>
        <taxon>Hanseniaspora</taxon>
    </lineage>
</organism>